<feature type="domain" description="Response regulatory" evidence="8">
    <location>
        <begin position="19"/>
        <end position="130"/>
    </location>
</feature>
<dbReference type="GeneID" id="113855823"/>
<name>A0A8B8KJ17_ABRPR</name>
<evidence type="ECO:0000256" key="5">
    <source>
        <dbReference type="ARBA" id="ARBA00023242"/>
    </source>
</evidence>
<dbReference type="Gene3D" id="1.10.10.60">
    <property type="entry name" value="Homeodomain-like"/>
    <property type="match status" value="1"/>
</dbReference>
<feature type="compositionally biased region" description="Polar residues" evidence="7">
    <location>
        <begin position="284"/>
        <end position="293"/>
    </location>
</feature>
<dbReference type="PANTHER" id="PTHR43874:SF206">
    <property type="entry name" value="RESPONSE REGULATOR RECEIVER DOMAIN PROTEIN"/>
    <property type="match status" value="1"/>
</dbReference>
<dbReference type="InterPro" id="IPR006447">
    <property type="entry name" value="Myb_dom_plants"/>
</dbReference>
<evidence type="ECO:0000313" key="10">
    <source>
        <dbReference type="RefSeq" id="XP_027343253.1"/>
    </source>
</evidence>
<evidence type="ECO:0000256" key="4">
    <source>
        <dbReference type="ARBA" id="ARBA00023163"/>
    </source>
</evidence>
<dbReference type="InterPro" id="IPR001789">
    <property type="entry name" value="Sig_transdc_resp-reg_receiver"/>
</dbReference>
<dbReference type="InterPro" id="IPR001005">
    <property type="entry name" value="SANT/Myb"/>
</dbReference>
<dbReference type="InterPro" id="IPR011006">
    <property type="entry name" value="CheY-like_superfamily"/>
</dbReference>
<dbReference type="InterPro" id="IPR045279">
    <property type="entry name" value="ARR-like"/>
</dbReference>
<dbReference type="PROSITE" id="PS50110">
    <property type="entry name" value="RESPONSE_REGULATORY"/>
    <property type="match status" value="1"/>
</dbReference>
<dbReference type="NCBIfam" id="TIGR01557">
    <property type="entry name" value="myb_SHAQKYF"/>
    <property type="match status" value="1"/>
</dbReference>
<evidence type="ECO:0000256" key="7">
    <source>
        <dbReference type="SAM" id="MobiDB-lite"/>
    </source>
</evidence>
<keyword evidence="9" id="KW-1185">Reference proteome</keyword>
<dbReference type="GO" id="GO:0009736">
    <property type="term" value="P:cytokinin-activated signaling pathway"/>
    <property type="evidence" value="ECO:0007669"/>
    <property type="project" value="InterPro"/>
</dbReference>
<evidence type="ECO:0000259" key="8">
    <source>
        <dbReference type="PROSITE" id="PS50110"/>
    </source>
</evidence>
<dbReference type="PANTHER" id="PTHR43874">
    <property type="entry name" value="TWO-COMPONENT RESPONSE REGULATOR"/>
    <property type="match status" value="1"/>
</dbReference>
<feature type="region of interest" description="Disordered" evidence="7">
    <location>
        <begin position="140"/>
        <end position="193"/>
    </location>
</feature>
<dbReference type="Proteomes" id="UP000694853">
    <property type="component" value="Unplaced"/>
</dbReference>
<evidence type="ECO:0000256" key="2">
    <source>
        <dbReference type="ARBA" id="ARBA00023012"/>
    </source>
</evidence>
<feature type="modified residue" description="4-aspartylphosphate" evidence="6">
    <location>
        <position position="66"/>
    </location>
</feature>
<dbReference type="OrthoDB" id="60033at2759"/>
<dbReference type="FunFam" id="1.10.10.60:FF:000007">
    <property type="entry name" value="Two-component response regulator"/>
    <property type="match status" value="1"/>
</dbReference>
<accession>A0A8B8KJ17</accession>
<keyword evidence="6" id="KW-0597">Phosphoprotein</keyword>
<organism evidence="9 10">
    <name type="scientific">Abrus precatorius</name>
    <name type="common">Indian licorice</name>
    <name type="synonym">Glycine abrus</name>
    <dbReference type="NCBI Taxonomy" id="3816"/>
    <lineage>
        <taxon>Eukaryota</taxon>
        <taxon>Viridiplantae</taxon>
        <taxon>Streptophyta</taxon>
        <taxon>Embryophyta</taxon>
        <taxon>Tracheophyta</taxon>
        <taxon>Spermatophyta</taxon>
        <taxon>Magnoliopsida</taxon>
        <taxon>eudicotyledons</taxon>
        <taxon>Gunneridae</taxon>
        <taxon>Pentapetalae</taxon>
        <taxon>rosids</taxon>
        <taxon>fabids</taxon>
        <taxon>Fabales</taxon>
        <taxon>Fabaceae</taxon>
        <taxon>Papilionoideae</taxon>
        <taxon>50 kb inversion clade</taxon>
        <taxon>NPAAA clade</taxon>
        <taxon>indigoferoid/millettioid clade</taxon>
        <taxon>Abreae</taxon>
        <taxon>Abrus</taxon>
    </lineage>
</organism>
<sequence length="478" mass="53593">MANSSNGDVTSSTLQAGLRILAIDHDIDVLESIKQVCIDFITCSDSSLALNLVHERKGCFDIILIDVHMPNMDSYEFLRHVCQDIDVPVIMMSDDNDASAKLKSINDGACDFWTKPLRPEQIRDIWLHVAKKVLNDKKKQDNLGSLDNNNGQNQRNGDSEVNSSVINATEGVQRNSNSNEADESENNYQPPRRRPRLVWTSTLHNHFIDVVNQLGADKAVPKRILELMNIPNLTRENVASHLQKYRLHLKRKNEVTQQQNEMSVPNTVPSSTETNAEVPRETPMPNSVRSSTETNADDFQALAAAVNLPYETLLNLPPNMMPVEAQNALRRWSNQSNIAYAHAPLNIARPLDHDSTTWPPSNTIDNLVGNFDTLLQDQRQRNQLSLLHHRVHIQPPPMTVSRSPAIHNCNFERNTLILSHQPQPSSSLGGVQGAENSIFYDCVVTTDTLPSISHRRRNAILTRGAMRCFPTIRSPGSL</sequence>
<dbReference type="GO" id="GO:0005634">
    <property type="term" value="C:nucleus"/>
    <property type="evidence" value="ECO:0007669"/>
    <property type="project" value="UniProtKB-SubCell"/>
</dbReference>
<dbReference type="Gene3D" id="3.40.50.2300">
    <property type="match status" value="1"/>
</dbReference>
<dbReference type="GO" id="GO:0003677">
    <property type="term" value="F:DNA binding"/>
    <property type="evidence" value="ECO:0007669"/>
    <property type="project" value="InterPro"/>
</dbReference>
<feature type="region of interest" description="Disordered" evidence="7">
    <location>
        <begin position="254"/>
        <end position="293"/>
    </location>
</feature>
<dbReference type="AlphaFoldDB" id="A0A8B8KJ17"/>
<dbReference type="CDD" id="cd17584">
    <property type="entry name" value="REC_typeB_ARR-like"/>
    <property type="match status" value="1"/>
</dbReference>
<dbReference type="Pfam" id="PF00072">
    <property type="entry name" value="Response_reg"/>
    <property type="match status" value="1"/>
</dbReference>
<reference evidence="10" key="2">
    <citation type="submission" date="2025-08" db="UniProtKB">
        <authorList>
            <consortium name="RefSeq"/>
        </authorList>
    </citation>
    <scope>IDENTIFICATION</scope>
    <source>
        <tissue evidence="10">Young leaves</tissue>
    </source>
</reference>
<keyword evidence="4" id="KW-0804">Transcription</keyword>
<dbReference type="Pfam" id="PF00249">
    <property type="entry name" value="Myb_DNA-binding"/>
    <property type="match status" value="1"/>
</dbReference>
<feature type="compositionally biased region" description="Polar residues" evidence="7">
    <location>
        <begin position="255"/>
        <end position="275"/>
    </location>
</feature>
<dbReference type="InterPro" id="IPR009057">
    <property type="entry name" value="Homeodomain-like_sf"/>
</dbReference>
<dbReference type="KEGG" id="aprc:113855823"/>
<dbReference type="SUPFAM" id="SSF46689">
    <property type="entry name" value="Homeodomain-like"/>
    <property type="match status" value="1"/>
</dbReference>
<keyword evidence="3" id="KW-0805">Transcription regulation</keyword>
<keyword evidence="5" id="KW-0539">Nucleus</keyword>
<feature type="compositionally biased region" description="Polar residues" evidence="7">
    <location>
        <begin position="159"/>
        <end position="174"/>
    </location>
</feature>
<dbReference type="SMART" id="SM00448">
    <property type="entry name" value="REC"/>
    <property type="match status" value="1"/>
</dbReference>
<dbReference type="SUPFAM" id="SSF52172">
    <property type="entry name" value="CheY-like"/>
    <property type="match status" value="1"/>
</dbReference>
<evidence type="ECO:0000256" key="3">
    <source>
        <dbReference type="ARBA" id="ARBA00023015"/>
    </source>
</evidence>
<feature type="compositionally biased region" description="Low complexity" evidence="7">
    <location>
        <begin position="147"/>
        <end position="156"/>
    </location>
</feature>
<proteinExistence type="predicted"/>
<evidence type="ECO:0000256" key="1">
    <source>
        <dbReference type="ARBA" id="ARBA00004123"/>
    </source>
</evidence>
<gene>
    <name evidence="10" type="primary">LOC113855823</name>
</gene>
<evidence type="ECO:0000256" key="6">
    <source>
        <dbReference type="PROSITE-ProRule" id="PRU00169"/>
    </source>
</evidence>
<comment type="subcellular location">
    <subcellularLocation>
        <location evidence="1">Nucleus</location>
    </subcellularLocation>
</comment>
<evidence type="ECO:0000313" key="9">
    <source>
        <dbReference type="Proteomes" id="UP000694853"/>
    </source>
</evidence>
<keyword evidence="2" id="KW-0902">Two-component regulatory system</keyword>
<protein>
    <submittedName>
        <fullName evidence="10">Two-component response regulator ARR14-like</fullName>
    </submittedName>
</protein>
<dbReference type="GO" id="GO:0000160">
    <property type="term" value="P:phosphorelay signal transduction system"/>
    <property type="evidence" value="ECO:0007669"/>
    <property type="project" value="UniProtKB-KW"/>
</dbReference>
<dbReference type="RefSeq" id="XP_027343253.1">
    <property type="nucleotide sequence ID" value="XM_027487452.1"/>
</dbReference>
<reference evidence="9" key="1">
    <citation type="journal article" date="2019" name="Toxins">
        <title>Detection of Abrin-Like and Prepropulchellin-Like Toxin Genes and Transcripts Using Whole Genome Sequencing and Full-Length Transcript Sequencing of Abrus precatorius.</title>
        <authorList>
            <person name="Hovde B.T."/>
            <person name="Daligault H.E."/>
            <person name="Hanschen E.R."/>
            <person name="Kunde Y.A."/>
            <person name="Johnson M.B."/>
            <person name="Starkenburg S.R."/>
            <person name="Johnson S.L."/>
        </authorList>
    </citation>
    <scope>NUCLEOTIDE SEQUENCE [LARGE SCALE GENOMIC DNA]</scope>
</reference>